<gene>
    <name evidence="8" type="ORF">EZV62_008768</name>
</gene>
<sequence length="616" mass="68556">MIIFQGFMLGLFGGALYHNLYLASLKLTSATYAATLYNLNPVFTYVVALLFRLETFTLKTLPGTAKVAGTATSIGGAMLFTFYKGFEINIWHSKIDLLYHNHDHNIPNANSSGMSGYHEVAGLGISLMACLSYALWIILQAKVSEHYPCYSGTFLMSFAGSILAFIYAICFDREWDQWKLGWDIRLLSVFYLGVLSSGATLAVMAWCISKRGPLFASIFNPLALLVSAVASSLVLQEKLHLGSIIGGVLIVLGLYTVLWGISKDLKKKLEKRSTGEKGIEMGLKYWLVHPGVILIFVHIVLGGIPVFYKLALNDGMSMTVLVTYRLIFAAVSLAPIAFFVERNKRPKLTWMILFQGFMLGFLGGALYHNLYLASLKLTSATFAATFYNLNPVFTYVVALLFRLETFTLKTLPGTAKVAGTATCIGGAMLFTFYKGFEINIWHRKIDLLHHNHDHNIPDQNANNSGMSGYREVAGLGISLMACLSYALWIILQAKVSVHYPCFYSSTFLMSFAGSIQAFIYAICFDREWKRWKLGWDIRLLSVFYLGVLSSGVTLAVMAWCISKRGPLFVSIFNPLALLVTAVASSLVLQEKLHLGRFLIIKILIETLIDLYLFFIV</sequence>
<feature type="domain" description="EamA" evidence="7">
    <location>
        <begin position="291"/>
        <end position="415"/>
    </location>
</feature>
<dbReference type="InterPro" id="IPR037185">
    <property type="entry name" value="EmrE-like"/>
</dbReference>
<feature type="transmembrane region" description="Helical" evidence="6">
    <location>
        <begin position="7"/>
        <end position="24"/>
    </location>
</feature>
<keyword evidence="9" id="KW-1185">Reference proteome</keyword>
<keyword evidence="5 6" id="KW-0472">Membrane</keyword>
<dbReference type="GO" id="GO:0022857">
    <property type="term" value="F:transmembrane transporter activity"/>
    <property type="evidence" value="ECO:0007669"/>
    <property type="project" value="InterPro"/>
</dbReference>
<evidence type="ECO:0000256" key="2">
    <source>
        <dbReference type="ARBA" id="ARBA00007635"/>
    </source>
</evidence>
<feature type="transmembrane region" description="Helical" evidence="6">
    <location>
        <begin position="472"/>
        <end position="490"/>
    </location>
</feature>
<organism evidence="8 9">
    <name type="scientific">Acer yangbiense</name>
    <dbReference type="NCBI Taxonomy" id="1000413"/>
    <lineage>
        <taxon>Eukaryota</taxon>
        <taxon>Viridiplantae</taxon>
        <taxon>Streptophyta</taxon>
        <taxon>Embryophyta</taxon>
        <taxon>Tracheophyta</taxon>
        <taxon>Spermatophyta</taxon>
        <taxon>Magnoliopsida</taxon>
        <taxon>eudicotyledons</taxon>
        <taxon>Gunneridae</taxon>
        <taxon>Pentapetalae</taxon>
        <taxon>rosids</taxon>
        <taxon>malvids</taxon>
        <taxon>Sapindales</taxon>
        <taxon>Sapindaceae</taxon>
        <taxon>Hippocastanoideae</taxon>
        <taxon>Acereae</taxon>
        <taxon>Acer</taxon>
    </lineage>
</organism>
<proteinExistence type="inferred from homology"/>
<dbReference type="Proteomes" id="UP000323000">
    <property type="component" value="Chromosome 3"/>
</dbReference>
<feature type="transmembrane region" description="Helical" evidence="6">
    <location>
        <begin position="594"/>
        <end position="614"/>
    </location>
</feature>
<reference evidence="9" key="1">
    <citation type="journal article" date="2019" name="Gigascience">
        <title>De novo genome assembly of the endangered Acer yangbiense, a plant species with extremely small populations endemic to Yunnan Province, China.</title>
        <authorList>
            <person name="Yang J."/>
            <person name="Wariss H.M."/>
            <person name="Tao L."/>
            <person name="Zhang R."/>
            <person name="Yun Q."/>
            <person name="Hollingsworth P."/>
            <person name="Dao Z."/>
            <person name="Luo G."/>
            <person name="Guo H."/>
            <person name="Ma Y."/>
            <person name="Sun W."/>
        </authorList>
    </citation>
    <scope>NUCLEOTIDE SEQUENCE [LARGE SCALE GENOMIC DNA]</scope>
    <source>
        <strain evidence="9">cv. Malutang</strain>
    </source>
</reference>
<comment type="caution">
    <text evidence="8">The sequence shown here is derived from an EMBL/GenBank/DDBJ whole genome shotgun (WGS) entry which is preliminary data.</text>
</comment>
<dbReference type="InterPro" id="IPR030184">
    <property type="entry name" value="WAT1-related"/>
</dbReference>
<name>A0A5C7IDU7_9ROSI</name>
<dbReference type="AlphaFoldDB" id="A0A5C7IDU7"/>
<dbReference type="GO" id="GO:0016020">
    <property type="term" value="C:membrane"/>
    <property type="evidence" value="ECO:0007669"/>
    <property type="project" value="UniProtKB-SubCell"/>
</dbReference>
<evidence type="ECO:0000256" key="6">
    <source>
        <dbReference type="SAM" id="Phobius"/>
    </source>
</evidence>
<evidence type="ECO:0000313" key="9">
    <source>
        <dbReference type="Proteomes" id="UP000323000"/>
    </source>
</evidence>
<evidence type="ECO:0000256" key="5">
    <source>
        <dbReference type="ARBA" id="ARBA00023136"/>
    </source>
</evidence>
<evidence type="ECO:0000313" key="8">
    <source>
        <dbReference type="EMBL" id="TXG67493.1"/>
    </source>
</evidence>
<feature type="domain" description="EamA" evidence="7">
    <location>
        <begin position="7"/>
        <end position="65"/>
    </location>
</feature>
<dbReference type="EMBL" id="VAHF01000003">
    <property type="protein sequence ID" value="TXG67493.1"/>
    <property type="molecule type" value="Genomic_DNA"/>
</dbReference>
<evidence type="ECO:0000256" key="3">
    <source>
        <dbReference type="ARBA" id="ARBA00022692"/>
    </source>
</evidence>
<feature type="transmembrane region" description="Helical" evidence="6">
    <location>
        <begin position="241"/>
        <end position="262"/>
    </location>
</feature>
<feature type="domain" description="EamA" evidence="7">
    <location>
        <begin position="475"/>
        <end position="600"/>
    </location>
</feature>
<accession>A0A5C7IDU7</accession>
<dbReference type="OrthoDB" id="1728340at2759"/>
<comment type="similarity">
    <text evidence="2">Belongs to the drug/metabolite transporter (DMT) superfamily. Plant drug/metabolite exporter (P-DME) (TC 2.A.7.4) family.</text>
</comment>
<feature type="transmembrane region" description="Helical" evidence="6">
    <location>
        <begin position="502"/>
        <end position="522"/>
    </location>
</feature>
<feature type="transmembrane region" description="Helical" evidence="6">
    <location>
        <begin position="214"/>
        <end position="235"/>
    </location>
</feature>
<feature type="transmembrane region" description="Helical" evidence="6">
    <location>
        <begin position="320"/>
        <end position="340"/>
    </location>
</feature>
<feature type="transmembrane region" description="Helical" evidence="6">
    <location>
        <begin position="352"/>
        <end position="370"/>
    </location>
</feature>
<keyword evidence="3 6" id="KW-0812">Transmembrane</keyword>
<evidence type="ECO:0000256" key="4">
    <source>
        <dbReference type="ARBA" id="ARBA00022989"/>
    </source>
</evidence>
<evidence type="ECO:0000259" key="7">
    <source>
        <dbReference type="Pfam" id="PF00892"/>
    </source>
</evidence>
<feature type="transmembrane region" description="Helical" evidence="6">
    <location>
        <begin position="542"/>
        <end position="560"/>
    </location>
</feature>
<feature type="transmembrane region" description="Helical" evidence="6">
    <location>
        <begin position="151"/>
        <end position="169"/>
    </location>
</feature>
<keyword evidence="4 6" id="KW-1133">Transmembrane helix</keyword>
<feature type="transmembrane region" description="Helical" evidence="6">
    <location>
        <begin position="567"/>
        <end position="588"/>
    </location>
</feature>
<dbReference type="PANTHER" id="PTHR31218">
    <property type="entry name" value="WAT1-RELATED PROTEIN"/>
    <property type="match status" value="1"/>
</dbReference>
<dbReference type="Pfam" id="PF00892">
    <property type="entry name" value="EamA"/>
    <property type="match status" value="4"/>
</dbReference>
<comment type="subcellular location">
    <subcellularLocation>
        <location evidence="1">Membrane</location>
        <topology evidence="1">Multi-pass membrane protein</topology>
    </subcellularLocation>
</comment>
<protein>
    <recommendedName>
        <fullName evidence="7">EamA domain-containing protein</fullName>
    </recommendedName>
</protein>
<feature type="transmembrane region" description="Helical" evidence="6">
    <location>
        <begin position="382"/>
        <end position="401"/>
    </location>
</feature>
<evidence type="ECO:0000256" key="1">
    <source>
        <dbReference type="ARBA" id="ARBA00004141"/>
    </source>
</evidence>
<feature type="transmembrane region" description="Helical" evidence="6">
    <location>
        <begin position="189"/>
        <end position="207"/>
    </location>
</feature>
<feature type="transmembrane region" description="Helical" evidence="6">
    <location>
        <begin position="283"/>
        <end position="308"/>
    </location>
</feature>
<dbReference type="SUPFAM" id="SSF103481">
    <property type="entry name" value="Multidrug resistance efflux transporter EmrE"/>
    <property type="match status" value="3"/>
</dbReference>
<feature type="transmembrane region" description="Helical" evidence="6">
    <location>
        <begin position="30"/>
        <end position="51"/>
    </location>
</feature>
<feature type="transmembrane region" description="Helical" evidence="6">
    <location>
        <begin position="413"/>
        <end position="433"/>
    </location>
</feature>
<feature type="transmembrane region" description="Helical" evidence="6">
    <location>
        <begin position="120"/>
        <end position="139"/>
    </location>
</feature>
<dbReference type="InterPro" id="IPR000620">
    <property type="entry name" value="EamA_dom"/>
</dbReference>
<feature type="domain" description="EamA" evidence="7">
    <location>
        <begin position="123"/>
        <end position="258"/>
    </location>
</feature>